<dbReference type="InterPro" id="IPR002156">
    <property type="entry name" value="RNaseH_domain"/>
</dbReference>
<protein>
    <recommendedName>
        <fullName evidence="3">ribonuclease H</fullName>
        <ecNumber evidence="3">3.1.26.4</ecNumber>
    </recommendedName>
</protein>
<dbReference type="STRING" id="5353.A0A1Q3E873"/>
<comment type="caution">
    <text evidence="10">The sequence shown here is derived from an EMBL/GenBank/DDBJ whole genome shotgun (WGS) entry which is preliminary data.</text>
</comment>
<evidence type="ECO:0000256" key="8">
    <source>
        <dbReference type="SAM" id="MobiDB-lite"/>
    </source>
</evidence>
<dbReference type="CDD" id="cd09276">
    <property type="entry name" value="Rnase_HI_RT_non_LTR"/>
    <property type="match status" value="1"/>
</dbReference>
<keyword evidence="6" id="KW-0255">Endonuclease</keyword>
<dbReference type="SUPFAM" id="SSF53098">
    <property type="entry name" value="Ribonuclease H-like"/>
    <property type="match status" value="1"/>
</dbReference>
<dbReference type="EC" id="3.1.26.4" evidence="3"/>
<organism evidence="10 11">
    <name type="scientific">Lentinula edodes</name>
    <name type="common">Shiitake mushroom</name>
    <name type="synonym">Lentinus edodes</name>
    <dbReference type="NCBI Taxonomy" id="5353"/>
    <lineage>
        <taxon>Eukaryota</taxon>
        <taxon>Fungi</taxon>
        <taxon>Dikarya</taxon>
        <taxon>Basidiomycota</taxon>
        <taxon>Agaricomycotina</taxon>
        <taxon>Agaricomycetes</taxon>
        <taxon>Agaricomycetidae</taxon>
        <taxon>Agaricales</taxon>
        <taxon>Marasmiineae</taxon>
        <taxon>Omphalotaceae</taxon>
        <taxon>Lentinula</taxon>
    </lineage>
</organism>
<keyword evidence="11" id="KW-1185">Reference proteome</keyword>
<comment type="catalytic activity">
    <reaction evidence="1">
        <text>Endonucleolytic cleavage to 5'-phosphomonoester.</text>
        <dbReference type="EC" id="3.1.26.4"/>
    </reaction>
</comment>
<dbReference type="AlphaFoldDB" id="A0A1Q3E873"/>
<reference evidence="10 11" key="2">
    <citation type="submission" date="2017-02" db="EMBL/GenBank/DDBJ databases">
        <title>A genome survey and senescence transcriptome analysis in Lentinula edodes.</title>
        <authorList>
            <person name="Sakamoto Y."/>
            <person name="Nakade K."/>
            <person name="Sato S."/>
            <person name="Yoshida Y."/>
            <person name="Miyazaki K."/>
            <person name="Natsume S."/>
            <person name="Konno N."/>
        </authorList>
    </citation>
    <scope>NUCLEOTIDE SEQUENCE [LARGE SCALE GENOMIC DNA]</scope>
    <source>
        <strain evidence="10 11">NBRC 111202</strain>
    </source>
</reference>
<dbReference type="PROSITE" id="PS50879">
    <property type="entry name" value="RNASE_H_1"/>
    <property type="match status" value="1"/>
</dbReference>
<keyword evidence="5" id="KW-0479">Metal-binding</keyword>
<dbReference type="Gene3D" id="3.30.420.10">
    <property type="entry name" value="Ribonuclease H-like superfamily/Ribonuclease H"/>
    <property type="match status" value="1"/>
</dbReference>
<feature type="region of interest" description="Disordered" evidence="8">
    <location>
        <begin position="102"/>
        <end position="121"/>
    </location>
</feature>
<proteinExistence type="inferred from homology"/>
<dbReference type="InterPro" id="IPR012337">
    <property type="entry name" value="RNaseH-like_sf"/>
</dbReference>
<comment type="similarity">
    <text evidence="2">Belongs to the RNase H family.</text>
</comment>
<sequence>MEIEASIPPVRVELDRLNRNCALRFNKLSTSNPIIQRLDNTWRTGLPPSRPPAVHYKLNRKGKKDEKRTTQLQNIARLTSSSTERILPLSTPPWRRVKSDFGNRLRFVPPPPKGKDQDKKLHQQKLVEEHKNKLSTLQSSATNIYIYTDGSLKPLHRVRRAGAGLVAYQNEHEIFSRSIGLGIHAEAYDGEVVALSYAAGMAANFSATDMSITHWQFFTDSASSVDAIFDTSPKPGQIYCSNFYRKIVDFLDSDPSHTVEVAWVPSHVGIHGNERADFLAKEGTEQKNEAVWNRSLFNARRMNKVRAEREWKKLWEVRPVQGRFAISNQIPPSLKPTARLKDTPRELFGRLMQCRTGHAYTGEYYSQFVPNENVNCPCGEELQTRGHILRACPKYRDHRYILQKASDDICLKDILGTSKGIEALTEFLDESGAFTRTGGRRPTPTEPSYTPLGIWEELEIHISETEEIT</sequence>
<dbReference type="Pfam" id="PF00075">
    <property type="entry name" value="RNase_H"/>
    <property type="match status" value="1"/>
</dbReference>
<reference evidence="10 11" key="1">
    <citation type="submission" date="2016-08" db="EMBL/GenBank/DDBJ databases">
        <authorList>
            <consortium name="Lentinula edodes genome sequencing consortium"/>
            <person name="Sakamoto Y."/>
            <person name="Nakade K."/>
            <person name="Sato S."/>
            <person name="Yoshida Y."/>
            <person name="Miyazaki K."/>
            <person name="Natsume S."/>
            <person name="Konno N."/>
        </authorList>
    </citation>
    <scope>NUCLEOTIDE SEQUENCE [LARGE SCALE GENOMIC DNA]</scope>
    <source>
        <strain evidence="10 11">NBRC 111202</strain>
    </source>
</reference>
<feature type="domain" description="RNase H type-1" evidence="9">
    <location>
        <begin position="140"/>
        <end position="285"/>
    </location>
</feature>
<dbReference type="PANTHER" id="PTHR10642:SF26">
    <property type="entry name" value="RIBONUCLEASE H1"/>
    <property type="match status" value="1"/>
</dbReference>
<evidence type="ECO:0000313" key="11">
    <source>
        <dbReference type="Proteomes" id="UP000188533"/>
    </source>
</evidence>
<dbReference type="EMBL" id="BDGU01000148">
    <property type="protein sequence ID" value="GAW03430.1"/>
    <property type="molecule type" value="Genomic_DNA"/>
</dbReference>
<keyword evidence="4" id="KW-0540">Nuclease</keyword>
<dbReference type="GO" id="GO:0046872">
    <property type="term" value="F:metal ion binding"/>
    <property type="evidence" value="ECO:0007669"/>
    <property type="project" value="UniProtKB-KW"/>
</dbReference>
<dbReference type="Proteomes" id="UP000188533">
    <property type="component" value="Unassembled WGS sequence"/>
</dbReference>
<evidence type="ECO:0000256" key="6">
    <source>
        <dbReference type="ARBA" id="ARBA00022759"/>
    </source>
</evidence>
<evidence type="ECO:0000259" key="9">
    <source>
        <dbReference type="PROSITE" id="PS50879"/>
    </source>
</evidence>
<dbReference type="GO" id="GO:0003676">
    <property type="term" value="F:nucleic acid binding"/>
    <property type="evidence" value="ECO:0007669"/>
    <property type="project" value="InterPro"/>
</dbReference>
<evidence type="ECO:0000313" key="10">
    <source>
        <dbReference type="EMBL" id="GAW03430.1"/>
    </source>
</evidence>
<dbReference type="InterPro" id="IPR036397">
    <property type="entry name" value="RNaseH_sf"/>
</dbReference>
<accession>A0A1Q3E873</accession>
<gene>
    <name evidence="10" type="ORF">LENED_005156</name>
</gene>
<dbReference type="GO" id="GO:0004523">
    <property type="term" value="F:RNA-DNA hybrid ribonuclease activity"/>
    <property type="evidence" value="ECO:0007669"/>
    <property type="project" value="UniProtKB-EC"/>
</dbReference>
<evidence type="ECO:0000256" key="7">
    <source>
        <dbReference type="ARBA" id="ARBA00022801"/>
    </source>
</evidence>
<evidence type="ECO:0000256" key="4">
    <source>
        <dbReference type="ARBA" id="ARBA00022722"/>
    </source>
</evidence>
<dbReference type="GO" id="GO:0043137">
    <property type="term" value="P:DNA replication, removal of RNA primer"/>
    <property type="evidence" value="ECO:0007669"/>
    <property type="project" value="TreeGrafter"/>
</dbReference>
<evidence type="ECO:0000256" key="3">
    <source>
        <dbReference type="ARBA" id="ARBA00012180"/>
    </source>
</evidence>
<evidence type="ECO:0000256" key="2">
    <source>
        <dbReference type="ARBA" id="ARBA00005300"/>
    </source>
</evidence>
<dbReference type="InterPro" id="IPR050092">
    <property type="entry name" value="RNase_H"/>
</dbReference>
<evidence type="ECO:0000256" key="5">
    <source>
        <dbReference type="ARBA" id="ARBA00022723"/>
    </source>
</evidence>
<evidence type="ECO:0000256" key="1">
    <source>
        <dbReference type="ARBA" id="ARBA00000077"/>
    </source>
</evidence>
<name>A0A1Q3E873_LENED</name>
<dbReference type="PANTHER" id="PTHR10642">
    <property type="entry name" value="RIBONUCLEASE H1"/>
    <property type="match status" value="1"/>
</dbReference>
<keyword evidence="7" id="KW-0378">Hydrolase</keyword>